<evidence type="ECO:0000313" key="2">
    <source>
        <dbReference type="Proteomes" id="UP001139534"/>
    </source>
</evidence>
<name>A0A9X1XVX5_9BACL</name>
<accession>A0A9X1XVX5</accession>
<dbReference type="RefSeq" id="WP_248551213.1">
    <property type="nucleotide sequence ID" value="NZ_JALPRK010000005.1"/>
</dbReference>
<dbReference type="AlphaFoldDB" id="A0A9X1XVX5"/>
<comment type="caution">
    <text evidence="1">The sequence shown here is derived from an EMBL/GenBank/DDBJ whole genome shotgun (WGS) entry which is preliminary data.</text>
</comment>
<keyword evidence="2" id="KW-1185">Reference proteome</keyword>
<gene>
    <name evidence="1" type="ORF">M0651_07450</name>
</gene>
<sequence>MTTENLEALANPSVWQSEVDEVEVFGMFGGGLPVLHRTVTASAKGMGDRSHKPCGQMEHHIHWTFMNVRKQAARKKSAVDGAIWAFVKKWLKIAESSAFYRGVFLTIE</sequence>
<proteinExistence type="predicted"/>
<protein>
    <submittedName>
        <fullName evidence="1">Uncharacterized protein</fullName>
    </submittedName>
</protein>
<dbReference type="EMBL" id="JALPRK010000005">
    <property type="protein sequence ID" value="MCK8487000.1"/>
    <property type="molecule type" value="Genomic_DNA"/>
</dbReference>
<organism evidence="1 2">
    <name type="scientific">Paenibacillus mellifer</name>
    <dbReference type="NCBI Taxonomy" id="2937794"/>
    <lineage>
        <taxon>Bacteria</taxon>
        <taxon>Bacillati</taxon>
        <taxon>Bacillota</taxon>
        <taxon>Bacilli</taxon>
        <taxon>Bacillales</taxon>
        <taxon>Paenibacillaceae</taxon>
        <taxon>Paenibacillus</taxon>
    </lineage>
</organism>
<evidence type="ECO:0000313" key="1">
    <source>
        <dbReference type="EMBL" id="MCK8487000.1"/>
    </source>
</evidence>
<reference evidence="1" key="1">
    <citation type="submission" date="2022-04" db="EMBL/GenBank/DDBJ databases">
        <authorList>
            <person name="Seo M.-J."/>
        </authorList>
    </citation>
    <scope>NUCLEOTIDE SEQUENCE</scope>
    <source>
        <strain evidence="1">MBLB2552</strain>
    </source>
</reference>
<dbReference type="Proteomes" id="UP001139534">
    <property type="component" value="Unassembled WGS sequence"/>
</dbReference>